<evidence type="ECO:0000313" key="2">
    <source>
        <dbReference type="EMBL" id="MFC4673814.1"/>
    </source>
</evidence>
<evidence type="ECO:0000259" key="1">
    <source>
        <dbReference type="Pfam" id="PF19266"/>
    </source>
</evidence>
<dbReference type="Proteomes" id="UP001596023">
    <property type="component" value="Unassembled WGS sequence"/>
</dbReference>
<keyword evidence="3" id="KW-1185">Reference proteome</keyword>
<reference evidence="3" key="1">
    <citation type="journal article" date="2019" name="Int. J. Syst. Evol. Microbiol.">
        <title>The Global Catalogue of Microorganisms (GCM) 10K type strain sequencing project: providing services to taxonomists for standard genome sequencing and annotation.</title>
        <authorList>
            <consortium name="The Broad Institute Genomics Platform"/>
            <consortium name="The Broad Institute Genome Sequencing Center for Infectious Disease"/>
            <person name="Wu L."/>
            <person name="Ma J."/>
        </authorList>
    </citation>
    <scope>NUCLEOTIDE SEQUENCE [LARGE SCALE GENOMIC DNA]</scope>
    <source>
        <strain evidence="3">CCUG 66188</strain>
    </source>
</reference>
<dbReference type="RefSeq" id="WP_379995471.1">
    <property type="nucleotide sequence ID" value="NZ_JBHSGN010000063.1"/>
</dbReference>
<accession>A0ABV9KVJ8</accession>
<dbReference type="InterPro" id="IPR045361">
    <property type="entry name" value="CIS_tube_prot_N"/>
</dbReference>
<gene>
    <name evidence="2" type="ORF">ACFO6W_08935</name>
</gene>
<name>A0ABV9KVJ8_9BACT</name>
<evidence type="ECO:0000313" key="3">
    <source>
        <dbReference type="Proteomes" id="UP001596023"/>
    </source>
</evidence>
<proteinExistence type="predicted"/>
<organism evidence="2 3">
    <name type="scientific">Dysgonomonas termitidis</name>
    <dbReference type="NCBI Taxonomy" id="1516126"/>
    <lineage>
        <taxon>Bacteria</taxon>
        <taxon>Pseudomonadati</taxon>
        <taxon>Bacteroidota</taxon>
        <taxon>Bacteroidia</taxon>
        <taxon>Bacteroidales</taxon>
        <taxon>Dysgonomonadaceae</taxon>
        <taxon>Dysgonomonas</taxon>
    </lineage>
</organism>
<dbReference type="Pfam" id="PF19266">
    <property type="entry name" value="CIS_tube"/>
    <property type="match status" value="1"/>
</dbReference>
<comment type="caution">
    <text evidence="2">The sequence shown here is derived from an EMBL/GenBank/DDBJ whole genome shotgun (WGS) entry which is preliminary data.</text>
</comment>
<protein>
    <recommendedName>
        <fullName evidence="1">Contractile injection system tube protein N-terminal domain-containing protein</fullName>
    </recommendedName>
</protein>
<feature type="domain" description="Contractile injection system tube protein N-terminal" evidence="1">
    <location>
        <begin position="3"/>
        <end position="163"/>
    </location>
</feature>
<dbReference type="EMBL" id="JBHSGN010000063">
    <property type="protein sequence ID" value="MFC4673814.1"/>
    <property type="molecule type" value="Genomic_DNA"/>
</dbReference>
<sequence length="238" mass="26313">MAELEKMVMTGYEKSDYKGSYKEFTAQINPASISWSKEIAYEEDSVIGSGSSEIKYKGHKEDKLSFKIVLDDTGALFNPGQTAGQTASGSRKTIPAMVNQLETVLYTIDSESHEPRYVILIWGAFCFEGRVTSLSYDYTLFSPEGMPLRVTISLSFSSHLNKKISNKKENKKSPDLTRVITLKAGESIAGWCNKIYNDPSFCSDVAKCNGLSSFRNVEPGVSLIFPPLGRNGRITDKG</sequence>